<dbReference type="InterPro" id="IPR025733">
    <property type="entry name" value="PAPs_C"/>
</dbReference>
<dbReference type="InterPro" id="IPR039331">
    <property type="entry name" value="PAPs-like"/>
</dbReference>
<feature type="non-terminal residue" evidence="4">
    <location>
        <position position="1"/>
    </location>
</feature>
<proteinExistence type="predicted"/>
<dbReference type="PANTHER" id="PTHR22953">
    <property type="entry name" value="ACID PHOSPHATASE RELATED"/>
    <property type="match status" value="1"/>
</dbReference>
<sequence length="268" mass="28819">GERSQVGQPDDHALARRGDAQADVHVRYWGGATVALGMRSEFEDLLYEYRVDLVLSGHYHSYLRTCDGLYRGECKSGGPTYVTVGTGGAPLDGDGVGFIPNGWTEVYDNRRHGVGRAGAYNASAMLWEFVAADDDGGSGGGAVTDSVWLRRNRAGATRTGSAPALSQRRPDSPCRRPPCRTAGPWMFAAFRLEHATGNTTHPTRLAEAEDGAGGGRPRKRPMANSQGEHSPSYPGRMYPDSPRTCRWGTWSASSRPPGTSSSPYLSPS</sequence>
<dbReference type="EMBL" id="AGNL01002164">
    <property type="protein sequence ID" value="EJK76426.1"/>
    <property type="molecule type" value="Genomic_DNA"/>
</dbReference>
<evidence type="ECO:0000313" key="5">
    <source>
        <dbReference type="Proteomes" id="UP000266841"/>
    </source>
</evidence>
<dbReference type="PANTHER" id="PTHR22953:SF153">
    <property type="entry name" value="PURPLE ACID PHOSPHATASE"/>
    <property type="match status" value="1"/>
</dbReference>
<gene>
    <name evidence="4" type="ORF">THAOC_01810</name>
</gene>
<comment type="caution">
    <text evidence="4">The sequence shown here is derived from an EMBL/GenBank/DDBJ whole genome shotgun (WGS) entry which is preliminary data.</text>
</comment>
<dbReference type="OrthoDB" id="45007at2759"/>
<dbReference type="eggNOG" id="KOG1378">
    <property type="taxonomic scope" value="Eukaryota"/>
</dbReference>
<dbReference type="AlphaFoldDB" id="K0TMQ3"/>
<name>K0TMQ3_THAOC</name>
<keyword evidence="1" id="KW-0732">Signal</keyword>
<dbReference type="InterPro" id="IPR029052">
    <property type="entry name" value="Metallo-depent_PP-like"/>
</dbReference>
<feature type="domain" description="Purple acid phosphatase C-terminal" evidence="3">
    <location>
        <begin position="78"/>
        <end position="135"/>
    </location>
</feature>
<evidence type="ECO:0000256" key="2">
    <source>
        <dbReference type="SAM" id="MobiDB-lite"/>
    </source>
</evidence>
<evidence type="ECO:0000259" key="3">
    <source>
        <dbReference type="Pfam" id="PF14008"/>
    </source>
</evidence>
<dbReference type="Gene3D" id="3.60.21.10">
    <property type="match status" value="1"/>
</dbReference>
<dbReference type="GO" id="GO:0003993">
    <property type="term" value="F:acid phosphatase activity"/>
    <property type="evidence" value="ECO:0007669"/>
    <property type="project" value="InterPro"/>
</dbReference>
<evidence type="ECO:0000313" key="4">
    <source>
        <dbReference type="EMBL" id="EJK76426.1"/>
    </source>
</evidence>
<dbReference type="Pfam" id="PF14008">
    <property type="entry name" value="Metallophos_C"/>
    <property type="match status" value="1"/>
</dbReference>
<feature type="region of interest" description="Disordered" evidence="2">
    <location>
        <begin position="196"/>
        <end position="268"/>
    </location>
</feature>
<evidence type="ECO:0000256" key="1">
    <source>
        <dbReference type="ARBA" id="ARBA00022729"/>
    </source>
</evidence>
<dbReference type="SUPFAM" id="SSF56300">
    <property type="entry name" value="Metallo-dependent phosphatases"/>
    <property type="match status" value="1"/>
</dbReference>
<dbReference type="Proteomes" id="UP000266841">
    <property type="component" value="Unassembled WGS sequence"/>
</dbReference>
<reference evidence="4 5" key="1">
    <citation type="journal article" date="2012" name="Genome Biol.">
        <title>Genome and low-iron response of an oceanic diatom adapted to chronic iron limitation.</title>
        <authorList>
            <person name="Lommer M."/>
            <person name="Specht M."/>
            <person name="Roy A.S."/>
            <person name="Kraemer L."/>
            <person name="Andreson R."/>
            <person name="Gutowska M.A."/>
            <person name="Wolf J."/>
            <person name="Bergner S.V."/>
            <person name="Schilhabel M.B."/>
            <person name="Klostermeier U.C."/>
            <person name="Beiko R.G."/>
            <person name="Rosenstiel P."/>
            <person name="Hippler M."/>
            <person name="Laroche J."/>
        </authorList>
    </citation>
    <scope>NUCLEOTIDE SEQUENCE [LARGE SCALE GENOMIC DNA]</scope>
    <source>
        <strain evidence="4 5">CCMP1005</strain>
    </source>
</reference>
<protein>
    <recommendedName>
        <fullName evidence="3">Purple acid phosphatase C-terminal domain-containing protein</fullName>
    </recommendedName>
</protein>
<organism evidence="4 5">
    <name type="scientific">Thalassiosira oceanica</name>
    <name type="common">Marine diatom</name>
    <dbReference type="NCBI Taxonomy" id="159749"/>
    <lineage>
        <taxon>Eukaryota</taxon>
        <taxon>Sar</taxon>
        <taxon>Stramenopiles</taxon>
        <taxon>Ochrophyta</taxon>
        <taxon>Bacillariophyta</taxon>
        <taxon>Coscinodiscophyceae</taxon>
        <taxon>Thalassiosirophycidae</taxon>
        <taxon>Thalassiosirales</taxon>
        <taxon>Thalassiosiraceae</taxon>
        <taxon>Thalassiosira</taxon>
    </lineage>
</organism>
<feature type="region of interest" description="Disordered" evidence="2">
    <location>
        <begin position="154"/>
        <end position="178"/>
    </location>
</feature>
<accession>K0TMQ3</accession>
<keyword evidence="5" id="KW-1185">Reference proteome</keyword>
<feature type="compositionally biased region" description="Low complexity" evidence="2">
    <location>
        <begin position="251"/>
        <end position="268"/>
    </location>
</feature>